<organism evidence="2 3">
    <name type="scientific">Steinernema hermaphroditum</name>
    <dbReference type="NCBI Taxonomy" id="289476"/>
    <lineage>
        <taxon>Eukaryota</taxon>
        <taxon>Metazoa</taxon>
        <taxon>Ecdysozoa</taxon>
        <taxon>Nematoda</taxon>
        <taxon>Chromadorea</taxon>
        <taxon>Rhabditida</taxon>
        <taxon>Tylenchina</taxon>
        <taxon>Panagrolaimomorpha</taxon>
        <taxon>Strongyloidoidea</taxon>
        <taxon>Steinernematidae</taxon>
        <taxon>Steinernema</taxon>
    </lineage>
</organism>
<keyword evidence="3" id="KW-1185">Reference proteome</keyword>
<dbReference type="EMBL" id="JAUCMV010000005">
    <property type="protein sequence ID" value="KAK0399728.1"/>
    <property type="molecule type" value="Genomic_DNA"/>
</dbReference>
<sequence>MRAAKNDAQRQERRTMIWDIFKNLLATHAEVFGERSEVVISGDENLERQKSSSSRSQLRTNQGQNHVHCVIHLQR</sequence>
<name>A0AA39H5Q2_9BILA</name>
<evidence type="ECO:0000313" key="2">
    <source>
        <dbReference type="EMBL" id="KAK0399728.1"/>
    </source>
</evidence>
<dbReference type="AlphaFoldDB" id="A0AA39H5Q2"/>
<evidence type="ECO:0000313" key="3">
    <source>
        <dbReference type="Proteomes" id="UP001175271"/>
    </source>
</evidence>
<reference evidence="2" key="1">
    <citation type="submission" date="2023-06" db="EMBL/GenBank/DDBJ databases">
        <title>Genomic analysis of the entomopathogenic nematode Steinernema hermaphroditum.</title>
        <authorList>
            <person name="Schwarz E.M."/>
            <person name="Heppert J.K."/>
            <person name="Baniya A."/>
            <person name="Schwartz H.T."/>
            <person name="Tan C.-H."/>
            <person name="Antoshechkin I."/>
            <person name="Sternberg P.W."/>
            <person name="Goodrich-Blair H."/>
            <person name="Dillman A.R."/>
        </authorList>
    </citation>
    <scope>NUCLEOTIDE SEQUENCE</scope>
    <source>
        <strain evidence="2">PS9179</strain>
        <tissue evidence="2">Whole animal</tissue>
    </source>
</reference>
<protein>
    <submittedName>
        <fullName evidence="2">Uncharacterized protein</fullName>
    </submittedName>
</protein>
<feature type="region of interest" description="Disordered" evidence="1">
    <location>
        <begin position="43"/>
        <end position="66"/>
    </location>
</feature>
<dbReference type="Proteomes" id="UP001175271">
    <property type="component" value="Unassembled WGS sequence"/>
</dbReference>
<proteinExistence type="predicted"/>
<evidence type="ECO:0000256" key="1">
    <source>
        <dbReference type="SAM" id="MobiDB-lite"/>
    </source>
</evidence>
<gene>
    <name evidence="2" type="ORF">QR680_003182</name>
</gene>
<accession>A0AA39H5Q2</accession>
<comment type="caution">
    <text evidence="2">The sequence shown here is derived from an EMBL/GenBank/DDBJ whole genome shotgun (WGS) entry which is preliminary data.</text>
</comment>